<gene>
    <name evidence="1" type="ORF">K040078D81_21530</name>
</gene>
<proteinExistence type="predicted"/>
<evidence type="ECO:0008006" key="3">
    <source>
        <dbReference type="Google" id="ProtNLM"/>
    </source>
</evidence>
<dbReference type="Proteomes" id="UP001600943">
    <property type="component" value="Unassembled WGS sequence"/>
</dbReference>
<comment type="caution">
    <text evidence="1">The sequence shown here is derived from an EMBL/GenBank/DDBJ whole genome shotgun (WGS) entry which is preliminary data.</text>
</comment>
<sequence length="113" mass="13140">MLTLTIEKKWFDMILSGEKTEEYRELKRYYDSRFRNAAMLKNQEYQASVSEFRNLAATVDQDIGTVKFRNGYAPDAPYFLADCKLTVGEGKTEWGAVPGTEYYILKMKNVRSK</sequence>
<accession>A0ABQ0B9A7</accession>
<keyword evidence="2" id="KW-1185">Reference proteome</keyword>
<protein>
    <recommendedName>
        <fullName evidence="3">ASCH domain-containing protein</fullName>
    </recommendedName>
</protein>
<evidence type="ECO:0000313" key="1">
    <source>
        <dbReference type="EMBL" id="GAA6408036.1"/>
    </source>
</evidence>
<organism evidence="1 2">
    <name type="scientific">Blautia hominis</name>
    <dbReference type="NCBI Taxonomy" id="2025493"/>
    <lineage>
        <taxon>Bacteria</taxon>
        <taxon>Bacillati</taxon>
        <taxon>Bacillota</taxon>
        <taxon>Clostridia</taxon>
        <taxon>Lachnospirales</taxon>
        <taxon>Lachnospiraceae</taxon>
        <taxon>Blautia</taxon>
    </lineage>
</organism>
<evidence type="ECO:0000313" key="2">
    <source>
        <dbReference type="Proteomes" id="UP001600943"/>
    </source>
</evidence>
<name>A0ABQ0B9A7_9FIRM</name>
<dbReference type="RefSeq" id="WP_207733250.1">
    <property type="nucleotide sequence ID" value="NZ_BAABYW010000001.1"/>
</dbReference>
<reference evidence="1 2" key="1">
    <citation type="submission" date="2024-04" db="EMBL/GenBank/DDBJ databases">
        <title>Defined microbial consortia suppress multidrug-resistant proinflammatory Enterobacteriaceae via ecological control.</title>
        <authorList>
            <person name="Furuichi M."/>
            <person name="Kawaguchi T."/>
            <person name="Pust M."/>
            <person name="Yasuma K."/>
            <person name="Plichta D."/>
            <person name="Hasegawa N."/>
            <person name="Ohya T."/>
            <person name="Bhattarai S."/>
            <person name="Sasajima S."/>
            <person name="Aoto Y."/>
            <person name="Tuganbaev T."/>
            <person name="Yaginuma M."/>
            <person name="Ueda M."/>
            <person name="Okahashi N."/>
            <person name="Amafuji K."/>
            <person name="Kiridooshi Y."/>
            <person name="Sugita K."/>
            <person name="Strazar M."/>
            <person name="Skelly A."/>
            <person name="Suda W."/>
            <person name="Hattori M."/>
            <person name="Nakamoto N."/>
            <person name="Caballero S."/>
            <person name="Norman J."/>
            <person name="Olle B."/>
            <person name="Tanoue T."/>
            <person name="Arita M."/>
            <person name="Bucci V."/>
            <person name="Atarashi K."/>
            <person name="Xavier R."/>
            <person name="Honda K."/>
        </authorList>
    </citation>
    <scope>NUCLEOTIDE SEQUENCE [LARGE SCALE GENOMIC DNA]</scope>
    <source>
        <strain evidence="2">k04-0078-D8-1</strain>
    </source>
</reference>
<dbReference type="EMBL" id="BAABYW010000001">
    <property type="protein sequence ID" value="GAA6408036.1"/>
    <property type="molecule type" value="Genomic_DNA"/>
</dbReference>